<organism evidence="7 8">
    <name type="scientific">Varroa destructor</name>
    <name type="common">Honeybee mite</name>
    <dbReference type="NCBI Taxonomy" id="109461"/>
    <lineage>
        <taxon>Eukaryota</taxon>
        <taxon>Metazoa</taxon>
        <taxon>Ecdysozoa</taxon>
        <taxon>Arthropoda</taxon>
        <taxon>Chelicerata</taxon>
        <taxon>Arachnida</taxon>
        <taxon>Acari</taxon>
        <taxon>Parasitiformes</taxon>
        <taxon>Mesostigmata</taxon>
        <taxon>Gamasina</taxon>
        <taxon>Dermanyssoidea</taxon>
        <taxon>Varroidae</taxon>
        <taxon>Varroa</taxon>
    </lineage>
</organism>
<dbReference type="AlphaFoldDB" id="A0A7M7L3T0"/>
<protein>
    <recommendedName>
        <fullName evidence="6">RETREG1-3/ARL6IP-like N-terminal reticulon-homology domain-containing protein</fullName>
    </recommendedName>
</protein>
<dbReference type="FunCoup" id="A0A7M7L3T0">
    <property type="interactions" value="880"/>
</dbReference>
<evidence type="ECO:0000313" key="8">
    <source>
        <dbReference type="Proteomes" id="UP000594260"/>
    </source>
</evidence>
<feature type="domain" description="RETREG1-3/ARL6IP-like N-terminal reticulon-homology" evidence="6">
    <location>
        <begin position="31"/>
        <end position="189"/>
    </location>
</feature>
<dbReference type="InterPro" id="IPR057282">
    <property type="entry name" value="RETREG1-3-like_RHD"/>
</dbReference>
<keyword evidence="2 5" id="KW-0812">Transmembrane</keyword>
<dbReference type="GO" id="GO:0005783">
    <property type="term" value="C:endoplasmic reticulum"/>
    <property type="evidence" value="ECO:0007669"/>
    <property type="project" value="UniProtKB-ARBA"/>
</dbReference>
<feature type="transmembrane region" description="Helical" evidence="5">
    <location>
        <begin position="74"/>
        <end position="93"/>
    </location>
</feature>
<name>A0A7M7L3T0_VARDE</name>
<dbReference type="Pfam" id="PF24456">
    <property type="entry name" value="RHD_RETREG1-3"/>
    <property type="match status" value="1"/>
</dbReference>
<evidence type="ECO:0000256" key="2">
    <source>
        <dbReference type="ARBA" id="ARBA00022692"/>
    </source>
</evidence>
<keyword evidence="8" id="KW-1185">Reference proteome</keyword>
<keyword evidence="4 5" id="KW-0472">Membrane</keyword>
<proteinExistence type="predicted"/>
<dbReference type="InterPro" id="IPR052114">
    <property type="entry name" value="ER_autophagy_membrane_reg"/>
</dbReference>
<dbReference type="OrthoDB" id="6416122at2759"/>
<evidence type="ECO:0000313" key="7">
    <source>
        <dbReference type="EnsemblMetazoa" id="XP_022669730"/>
    </source>
</evidence>
<dbReference type="OMA" id="WTGQKEK"/>
<dbReference type="Proteomes" id="UP000594260">
    <property type="component" value="Unplaced"/>
</dbReference>
<dbReference type="KEGG" id="vde:111253863"/>
<dbReference type="GeneID" id="111253863"/>
<reference evidence="7" key="1">
    <citation type="submission" date="2021-01" db="UniProtKB">
        <authorList>
            <consortium name="EnsemblMetazoa"/>
        </authorList>
    </citation>
    <scope>IDENTIFICATION</scope>
</reference>
<dbReference type="InParanoid" id="A0A7M7L3T0"/>
<dbReference type="RefSeq" id="XP_022669730.1">
    <property type="nucleotide sequence ID" value="XM_022813995.1"/>
</dbReference>
<evidence type="ECO:0000259" key="6">
    <source>
        <dbReference type="Pfam" id="PF24456"/>
    </source>
</evidence>
<dbReference type="EnsemblMetazoa" id="XM_022813995">
    <property type="protein sequence ID" value="XP_022669730"/>
    <property type="gene ID" value="LOC111253863"/>
</dbReference>
<feature type="transmembrane region" description="Helical" evidence="5">
    <location>
        <begin position="48"/>
        <end position="67"/>
    </location>
</feature>
<dbReference type="CTD" id="23204"/>
<sequence length="199" mass="22037">MEGDGSGNGFEIISPLQDSGAAALKKRLEPWREIALLVQRLLTWEKPLFPAIITGVTTLLYLILYCMDMSNLTLFPLLVAFVLISDVVVPFIAPKVFDPAKWGAAQENQFEEICDTIAKGLRDLTNVGYQICQSRENSPRIFLVCSLGVLFFLSWLGSVLNGFFAAWVLTLFALLAPGLKQNGVLDKAIQFVMTKAKLH</sequence>
<evidence type="ECO:0000256" key="3">
    <source>
        <dbReference type="ARBA" id="ARBA00022989"/>
    </source>
</evidence>
<dbReference type="GO" id="GO:0016020">
    <property type="term" value="C:membrane"/>
    <property type="evidence" value="ECO:0007669"/>
    <property type="project" value="UniProtKB-SubCell"/>
</dbReference>
<comment type="subcellular location">
    <subcellularLocation>
        <location evidence="1">Membrane</location>
        <topology evidence="1">Multi-pass membrane protein</topology>
    </subcellularLocation>
</comment>
<keyword evidence="3 5" id="KW-1133">Transmembrane helix</keyword>
<dbReference type="PANTHER" id="PTHR20952:SF0">
    <property type="entry name" value="ADP-RIBOSYLATION FACTOR-LIKE PROTEIN 6-INTERACTING PROTEIN 1"/>
    <property type="match status" value="1"/>
</dbReference>
<evidence type="ECO:0000256" key="1">
    <source>
        <dbReference type="ARBA" id="ARBA00004141"/>
    </source>
</evidence>
<evidence type="ECO:0000256" key="4">
    <source>
        <dbReference type="ARBA" id="ARBA00023136"/>
    </source>
</evidence>
<accession>A0A7M7L3T0</accession>
<dbReference type="PANTHER" id="PTHR20952">
    <property type="entry name" value="ADP-RIBOSYLATION-LIKE FACTOR 6-INTERACTING PROTEIN"/>
    <property type="match status" value="1"/>
</dbReference>
<feature type="transmembrane region" description="Helical" evidence="5">
    <location>
        <begin position="141"/>
        <end position="174"/>
    </location>
</feature>
<evidence type="ECO:0000256" key="5">
    <source>
        <dbReference type="SAM" id="Phobius"/>
    </source>
</evidence>